<sequence>MRFYQSRKEFIRNLSLLAGASAFPGSLFASSGKVAGSKMKLGLVTYLWAKDWDIPTIIKNCSETQVLGVELRVEHAHGVNFNMTAAERAEVKKKFNDSPVEIVGMGTNEEYHSPDPAVLKKHIENTRKWLELSRDIGGSGVKVKPNAFPDGVSKEKTLEQIGKALNEIGKMALDMGQQIRLEVHGRETQKLPNIKTMMDYVENKGATVCWNCNEQDLDGQGLEYNFNLVKEKFGDICHVRELNVGDYPYQQLMDLFVKIDYPGWILLECRTDPADKVAAMKEQRQVWQKMIKNAQAKL</sequence>
<dbReference type="AlphaFoldDB" id="A0A6I6JKJ0"/>
<dbReference type="SUPFAM" id="SSF51658">
    <property type="entry name" value="Xylose isomerase-like"/>
    <property type="match status" value="1"/>
</dbReference>
<dbReference type="Proteomes" id="UP000428260">
    <property type="component" value="Chromosome"/>
</dbReference>
<dbReference type="PANTHER" id="PTHR12110">
    <property type="entry name" value="HYDROXYPYRUVATE ISOMERASE"/>
    <property type="match status" value="1"/>
</dbReference>
<dbReference type="InterPro" id="IPR013022">
    <property type="entry name" value="Xyl_isomerase-like_TIM-brl"/>
</dbReference>
<feature type="domain" description="Xylose isomerase-like TIM barrel" evidence="2">
    <location>
        <begin position="61"/>
        <end position="288"/>
    </location>
</feature>
<feature type="chain" id="PRO_5026026139" evidence="1">
    <location>
        <begin position="30"/>
        <end position="298"/>
    </location>
</feature>
<protein>
    <submittedName>
        <fullName evidence="3">TIM barrel protein</fullName>
    </submittedName>
</protein>
<evidence type="ECO:0000259" key="2">
    <source>
        <dbReference type="Pfam" id="PF01261"/>
    </source>
</evidence>
<gene>
    <name evidence="3" type="ORF">GM418_06740</name>
</gene>
<organism evidence="3 4">
    <name type="scientific">Maribellus comscasis</name>
    <dbReference type="NCBI Taxonomy" id="2681766"/>
    <lineage>
        <taxon>Bacteria</taxon>
        <taxon>Pseudomonadati</taxon>
        <taxon>Bacteroidota</taxon>
        <taxon>Bacteroidia</taxon>
        <taxon>Marinilabiliales</taxon>
        <taxon>Prolixibacteraceae</taxon>
        <taxon>Maribellus</taxon>
    </lineage>
</organism>
<dbReference type="EMBL" id="CP046401">
    <property type="protein sequence ID" value="QGY43365.1"/>
    <property type="molecule type" value="Genomic_DNA"/>
</dbReference>
<accession>A0A6I6JKJ0</accession>
<keyword evidence="1" id="KW-0732">Signal</keyword>
<proteinExistence type="predicted"/>
<name>A0A6I6JKJ0_9BACT</name>
<dbReference type="KEGG" id="mcos:GM418_06740"/>
<dbReference type="InterPro" id="IPR050312">
    <property type="entry name" value="IolE/XylAMocC-like"/>
</dbReference>
<reference evidence="3 4" key="1">
    <citation type="submission" date="2019-11" db="EMBL/GenBank/DDBJ databases">
        <authorList>
            <person name="Zheng R.K."/>
            <person name="Sun C.M."/>
        </authorList>
    </citation>
    <scope>NUCLEOTIDE SEQUENCE [LARGE SCALE GENOMIC DNA]</scope>
    <source>
        <strain evidence="3 4">WC007</strain>
    </source>
</reference>
<keyword evidence="4" id="KW-1185">Reference proteome</keyword>
<dbReference type="PANTHER" id="PTHR12110:SF21">
    <property type="entry name" value="XYLOSE ISOMERASE-LIKE TIM BARREL DOMAIN-CONTAINING PROTEIN"/>
    <property type="match status" value="1"/>
</dbReference>
<dbReference type="InterPro" id="IPR036237">
    <property type="entry name" value="Xyl_isomerase-like_sf"/>
</dbReference>
<dbReference type="Pfam" id="PF01261">
    <property type="entry name" value="AP_endonuc_2"/>
    <property type="match status" value="1"/>
</dbReference>
<dbReference type="Gene3D" id="3.20.20.150">
    <property type="entry name" value="Divalent-metal-dependent TIM barrel enzymes"/>
    <property type="match status" value="1"/>
</dbReference>
<feature type="signal peptide" evidence="1">
    <location>
        <begin position="1"/>
        <end position="29"/>
    </location>
</feature>
<dbReference type="RefSeq" id="WP_158864419.1">
    <property type="nucleotide sequence ID" value="NZ_CP046401.1"/>
</dbReference>
<evidence type="ECO:0000256" key="1">
    <source>
        <dbReference type="SAM" id="SignalP"/>
    </source>
</evidence>
<evidence type="ECO:0000313" key="3">
    <source>
        <dbReference type="EMBL" id="QGY43365.1"/>
    </source>
</evidence>
<evidence type="ECO:0000313" key="4">
    <source>
        <dbReference type="Proteomes" id="UP000428260"/>
    </source>
</evidence>